<name>A0A2S1R1A2_9FLAO</name>
<dbReference type="RefSeq" id="WP_108779115.1">
    <property type="nucleotide sequence ID" value="NZ_CP029186.1"/>
</dbReference>
<dbReference type="EMBL" id="CP029186">
    <property type="protein sequence ID" value="AWH86392.1"/>
    <property type="molecule type" value="Genomic_DNA"/>
</dbReference>
<protein>
    <submittedName>
        <fullName evidence="1">MerR family transcriptional regulator</fullName>
    </submittedName>
</protein>
<keyword evidence="2" id="KW-1185">Reference proteome</keyword>
<dbReference type="OrthoDB" id="1494789at2"/>
<sequence>METKDLIQLKPFCEIHQVGVSLLTTLHEFSLIKIIYLNTEAYIDPAELPKLEKLIRLHVELNINPEGLDAVFHLLEKMQAMQHEIRALQEKLKIYE</sequence>
<gene>
    <name evidence="1" type="ORF">HYN59_15310</name>
</gene>
<dbReference type="Proteomes" id="UP000244929">
    <property type="component" value="Chromosome"/>
</dbReference>
<reference evidence="1 2" key="1">
    <citation type="submission" date="2018-04" db="EMBL/GenBank/DDBJ databases">
        <title>Genome sequencing of Flavobacterium sp. HYN0059.</title>
        <authorList>
            <person name="Yi H."/>
            <person name="Baek C."/>
        </authorList>
    </citation>
    <scope>NUCLEOTIDE SEQUENCE [LARGE SCALE GENOMIC DNA]</scope>
    <source>
        <strain evidence="1 2">HYN0059</strain>
    </source>
</reference>
<accession>A0A2S1R1A2</accession>
<dbReference type="Pfam" id="PF13591">
    <property type="entry name" value="MerR_2"/>
    <property type="match status" value="1"/>
</dbReference>
<evidence type="ECO:0000313" key="1">
    <source>
        <dbReference type="EMBL" id="AWH86392.1"/>
    </source>
</evidence>
<organism evidence="1 2">
    <name type="scientific">Flavobacterium album</name>
    <dbReference type="NCBI Taxonomy" id="2175091"/>
    <lineage>
        <taxon>Bacteria</taxon>
        <taxon>Pseudomonadati</taxon>
        <taxon>Bacteroidota</taxon>
        <taxon>Flavobacteriia</taxon>
        <taxon>Flavobacteriales</taxon>
        <taxon>Flavobacteriaceae</taxon>
        <taxon>Flavobacterium</taxon>
    </lineage>
</organism>
<dbReference type="Gene3D" id="1.10.1660.10">
    <property type="match status" value="1"/>
</dbReference>
<dbReference type="AlphaFoldDB" id="A0A2S1R1A2"/>
<proteinExistence type="predicted"/>
<dbReference type="KEGG" id="falb:HYN59_15310"/>
<evidence type="ECO:0000313" key="2">
    <source>
        <dbReference type="Proteomes" id="UP000244929"/>
    </source>
</evidence>